<dbReference type="InterPro" id="IPR037066">
    <property type="entry name" value="Plug_dom_sf"/>
</dbReference>
<dbReference type="STRING" id="1176587.A8C56_02310"/>
<dbReference type="Proteomes" id="UP000077667">
    <property type="component" value="Chromosome"/>
</dbReference>
<evidence type="ECO:0000259" key="5">
    <source>
        <dbReference type="Pfam" id="PF07715"/>
    </source>
</evidence>
<dbReference type="RefSeq" id="WP_067751497.1">
    <property type="nucleotide sequence ID" value="NZ_CP015772.1"/>
</dbReference>
<comment type="subcellular location">
    <subcellularLocation>
        <location evidence="1">Cell outer membrane</location>
        <topology evidence="1">Multi-pass membrane protein</topology>
    </subcellularLocation>
</comment>
<keyword evidence="1 2" id="KW-0472">Membrane</keyword>
<gene>
    <name evidence="6" type="ORF">A8C56_02310</name>
</gene>
<keyword evidence="3" id="KW-0732">Signal</keyword>
<accession>A0A1A9HXK2</accession>
<dbReference type="AlphaFoldDB" id="A0A1A9HXK2"/>
<dbReference type="Pfam" id="PF07715">
    <property type="entry name" value="Plug"/>
    <property type="match status" value="1"/>
</dbReference>
<dbReference type="KEGG" id="nia:A8C56_02310"/>
<keyword evidence="1" id="KW-0812">Transmembrane</keyword>
<feature type="domain" description="TonB-dependent receptor plug" evidence="5">
    <location>
        <begin position="119"/>
        <end position="224"/>
    </location>
</feature>
<evidence type="ECO:0000313" key="7">
    <source>
        <dbReference type="Proteomes" id="UP000077667"/>
    </source>
</evidence>
<dbReference type="InterPro" id="IPR012910">
    <property type="entry name" value="Plug_dom"/>
</dbReference>
<dbReference type="InterPro" id="IPR023997">
    <property type="entry name" value="TonB-dep_OMP_SusC/RagA_CS"/>
</dbReference>
<dbReference type="Gene3D" id="2.60.40.1120">
    <property type="entry name" value="Carboxypeptidase-like, regulatory domain"/>
    <property type="match status" value="1"/>
</dbReference>
<dbReference type="SUPFAM" id="SSF49464">
    <property type="entry name" value="Carboxypeptidase regulatory domain-like"/>
    <property type="match status" value="1"/>
</dbReference>
<keyword evidence="1" id="KW-0813">Transport</keyword>
<dbReference type="GO" id="GO:0009279">
    <property type="term" value="C:cell outer membrane"/>
    <property type="evidence" value="ECO:0007669"/>
    <property type="project" value="UniProtKB-SubCell"/>
</dbReference>
<dbReference type="InterPro" id="IPR000531">
    <property type="entry name" value="Beta-barrel_TonB"/>
</dbReference>
<evidence type="ECO:0000313" key="6">
    <source>
        <dbReference type="EMBL" id="ANH79963.1"/>
    </source>
</evidence>
<dbReference type="Pfam" id="PF00593">
    <property type="entry name" value="TonB_dep_Rec_b-barrel"/>
    <property type="match status" value="1"/>
</dbReference>
<dbReference type="InterPro" id="IPR008969">
    <property type="entry name" value="CarboxyPept-like_regulatory"/>
</dbReference>
<reference evidence="6 7" key="1">
    <citation type="submission" date="2016-05" db="EMBL/GenBank/DDBJ databases">
        <title>Niabella ginsenosidivorans BS26 whole genome sequencing.</title>
        <authorList>
            <person name="Im W.T."/>
            <person name="Siddiqi M.Z."/>
        </authorList>
    </citation>
    <scope>NUCLEOTIDE SEQUENCE [LARGE SCALE GENOMIC DNA]</scope>
    <source>
        <strain evidence="6 7">BS26</strain>
    </source>
</reference>
<dbReference type="NCBIfam" id="TIGR04056">
    <property type="entry name" value="OMP_RagA_SusC"/>
    <property type="match status" value="1"/>
</dbReference>
<dbReference type="PROSITE" id="PS52016">
    <property type="entry name" value="TONB_DEPENDENT_REC_3"/>
    <property type="match status" value="1"/>
</dbReference>
<dbReference type="SUPFAM" id="SSF56935">
    <property type="entry name" value="Porins"/>
    <property type="match status" value="1"/>
</dbReference>
<comment type="similarity">
    <text evidence="1 2">Belongs to the TonB-dependent receptor family.</text>
</comment>
<dbReference type="InterPro" id="IPR039426">
    <property type="entry name" value="TonB-dep_rcpt-like"/>
</dbReference>
<evidence type="ECO:0000256" key="2">
    <source>
        <dbReference type="RuleBase" id="RU003357"/>
    </source>
</evidence>
<evidence type="ECO:0000256" key="3">
    <source>
        <dbReference type="SAM" id="SignalP"/>
    </source>
</evidence>
<organism evidence="6 7">
    <name type="scientific">Niabella ginsenosidivorans</name>
    <dbReference type="NCBI Taxonomy" id="1176587"/>
    <lineage>
        <taxon>Bacteria</taxon>
        <taxon>Pseudomonadati</taxon>
        <taxon>Bacteroidota</taxon>
        <taxon>Chitinophagia</taxon>
        <taxon>Chitinophagales</taxon>
        <taxon>Chitinophagaceae</taxon>
        <taxon>Niabella</taxon>
    </lineage>
</organism>
<keyword evidence="2" id="KW-0798">TonB box</keyword>
<dbReference type="Pfam" id="PF13715">
    <property type="entry name" value="CarbopepD_reg_2"/>
    <property type="match status" value="1"/>
</dbReference>
<protein>
    <recommendedName>
        <fullName evidence="8">SusC/RagA family protein</fullName>
    </recommendedName>
</protein>
<dbReference type="NCBIfam" id="TIGR04057">
    <property type="entry name" value="SusC_RagA_signa"/>
    <property type="match status" value="1"/>
</dbReference>
<evidence type="ECO:0000259" key="4">
    <source>
        <dbReference type="Pfam" id="PF00593"/>
    </source>
</evidence>
<dbReference type="EMBL" id="CP015772">
    <property type="protein sequence ID" value="ANH79963.1"/>
    <property type="molecule type" value="Genomic_DNA"/>
</dbReference>
<evidence type="ECO:0000256" key="1">
    <source>
        <dbReference type="PROSITE-ProRule" id="PRU01360"/>
    </source>
</evidence>
<keyword evidence="1" id="KW-0998">Cell outer membrane</keyword>
<proteinExistence type="inferred from homology"/>
<feature type="domain" description="TonB-dependent receptor-like beta-barrel" evidence="4">
    <location>
        <begin position="407"/>
        <end position="1033"/>
    </location>
</feature>
<sequence>MRKSIIFSVLFLVLSGMATTRLWAQDKTITGTVFTTANTPIEGVTVLVKENATATTTDENGKYFIKAAPGQTLEFSSVSYKTKNIAVTDMDTVNVILEALANSMDEVVIVGYGTQKKSDLTNAIATVDVQKTFGSRPLADPIRALQGTVPGLNINYANGGLTTSPTINIRGLGSVNGSNKPLILVDNIETPDLSIINPYDIESISVLKDATSASIYGARAAFGVVLIKLKQGRRNIAPLVSYNGNYSWAKAQGMPEFADPVKELDGIILGSKRAGTTSPELFGMQLDQLRDGIANWQKNYAATNTGLEMKKGEDFDIINGQPYFYKVWDVDKIMFRSMPQTNQALSIMGGSDRVTYYLSGAYNYQGGMLKVNPDAIKKYNITGGVNVDVTKWWTVGLKMLYRNFEYTYPYQYQDYFYYMWRWGAYWPYGTYQGIYFRNIPGLMSNAQDAYTKDNYSRVDLSTSLKIVKGLTLDLNYTIGKDNVLNHEVGGPVMLWNFWSANAPLQDVTSASQNVVSYSQYRYGQNTFNAYLTYEKRWQKHHFKGMAGINSESYENLGFTASRRNLLDPTKGELPLATGDQFATGSHGNRAYAGYFSRLNYDYEGKYLFEVMGRYDGSSSFPINDRWAFFSGASAGWALGKEQFMDFAKPVLNDWKIRASLGSIGNQDVGGQYFIPQMYASQISWMYNGNYVQGVTPPLSVPSSLTWEKIQTLDVGTDMSFLKDDKLTLTFDWFQRTNDNMITSVTLPNTYGTSAALNPRRNDGSMRTRGYEITINGNFPVGKDFTIYSTVGFADQKAIITKWYNPSQLIGNYYSGATLGDIWGFVTDRYFTNADFTEDANGKLVYANGIPSQAALIGGSSNFVFGPGDIKYKDLNGDGKIDGGNASASDHGDLKVIGNTQPRYSFTLRLGAVYKNFDIDLFAQGVGKRNLWGAGNVVIPLYQGADILYANQIDYWTPDNPNARFPNPYVGNGGGGTIAGLGAGVNNFYPQTKYLLNLAYARLKNLTVGYTLPNSFLGRYHIQKCRVYFSGENLFTIKDKYLPIDPEAFDASSTGGFTGRTWPISRVFSVGLQINFQ</sequence>
<dbReference type="Gene3D" id="2.170.130.10">
    <property type="entry name" value="TonB-dependent receptor, plug domain"/>
    <property type="match status" value="1"/>
</dbReference>
<feature type="chain" id="PRO_5008389572" description="SusC/RagA family protein" evidence="3">
    <location>
        <begin position="25"/>
        <end position="1076"/>
    </location>
</feature>
<name>A0A1A9HXK2_9BACT</name>
<dbReference type="OrthoDB" id="604358at2"/>
<dbReference type="InterPro" id="IPR023996">
    <property type="entry name" value="TonB-dep_OMP_SusC/RagA"/>
</dbReference>
<keyword evidence="7" id="KW-1185">Reference proteome</keyword>
<keyword evidence="1" id="KW-1134">Transmembrane beta strand</keyword>
<evidence type="ECO:0008006" key="8">
    <source>
        <dbReference type="Google" id="ProtNLM"/>
    </source>
</evidence>
<feature type="signal peptide" evidence="3">
    <location>
        <begin position="1"/>
        <end position="24"/>
    </location>
</feature>